<evidence type="ECO:0000259" key="4">
    <source>
        <dbReference type="PROSITE" id="PS50801"/>
    </source>
</evidence>
<evidence type="ECO:0000256" key="2">
    <source>
        <dbReference type="RuleBase" id="RU003749"/>
    </source>
</evidence>
<dbReference type="GO" id="GO:0043856">
    <property type="term" value="F:anti-sigma factor antagonist activity"/>
    <property type="evidence" value="ECO:0007669"/>
    <property type="project" value="InterPro"/>
</dbReference>
<dbReference type="Pfam" id="PF01740">
    <property type="entry name" value="STAS"/>
    <property type="match status" value="1"/>
</dbReference>
<feature type="compositionally biased region" description="Low complexity" evidence="3">
    <location>
        <begin position="127"/>
        <end position="143"/>
    </location>
</feature>
<dbReference type="AlphaFoldDB" id="A0A8J3T633"/>
<dbReference type="CDD" id="cd07043">
    <property type="entry name" value="STAS_anti-anti-sigma_factors"/>
    <property type="match status" value="1"/>
</dbReference>
<reference evidence="5" key="1">
    <citation type="submission" date="2021-01" db="EMBL/GenBank/DDBJ databases">
        <title>Whole genome shotgun sequence of Planobispora takensis NBRC 109077.</title>
        <authorList>
            <person name="Komaki H."/>
            <person name="Tamura T."/>
        </authorList>
    </citation>
    <scope>NUCLEOTIDE SEQUENCE</scope>
    <source>
        <strain evidence="5">NBRC 109077</strain>
    </source>
</reference>
<comment type="similarity">
    <text evidence="1 2">Belongs to the anti-sigma-factor antagonist family.</text>
</comment>
<feature type="region of interest" description="Disordered" evidence="3">
    <location>
        <begin position="127"/>
        <end position="159"/>
    </location>
</feature>
<accession>A0A8J3T633</accession>
<comment type="caution">
    <text evidence="5">The sequence shown here is derived from an EMBL/GenBank/DDBJ whole genome shotgun (WGS) entry which is preliminary data.</text>
</comment>
<name>A0A8J3T633_9ACTN</name>
<dbReference type="RefSeq" id="WP_203879085.1">
    <property type="nucleotide sequence ID" value="NZ_BOOK01000057.1"/>
</dbReference>
<feature type="domain" description="STAS" evidence="4">
    <location>
        <begin position="11"/>
        <end position="121"/>
    </location>
</feature>
<keyword evidence="6" id="KW-1185">Reference proteome</keyword>
<gene>
    <name evidence="5" type="ORF">Pta02_68530</name>
</gene>
<organism evidence="5 6">
    <name type="scientific">Planobispora takensis</name>
    <dbReference type="NCBI Taxonomy" id="1367882"/>
    <lineage>
        <taxon>Bacteria</taxon>
        <taxon>Bacillati</taxon>
        <taxon>Actinomycetota</taxon>
        <taxon>Actinomycetes</taxon>
        <taxon>Streptosporangiales</taxon>
        <taxon>Streptosporangiaceae</taxon>
        <taxon>Planobispora</taxon>
    </lineage>
</organism>
<dbReference type="SUPFAM" id="SSF52091">
    <property type="entry name" value="SpoIIaa-like"/>
    <property type="match status" value="1"/>
</dbReference>
<dbReference type="NCBIfam" id="TIGR00377">
    <property type="entry name" value="ant_ant_sig"/>
    <property type="match status" value="1"/>
</dbReference>
<evidence type="ECO:0000313" key="6">
    <source>
        <dbReference type="Proteomes" id="UP000634476"/>
    </source>
</evidence>
<evidence type="ECO:0000256" key="3">
    <source>
        <dbReference type="SAM" id="MobiDB-lite"/>
    </source>
</evidence>
<dbReference type="PANTHER" id="PTHR33495:SF2">
    <property type="entry name" value="ANTI-SIGMA FACTOR ANTAGONIST TM_1081-RELATED"/>
    <property type="match status" value="1"/>
</dbReference>
<dbReference type="InterPro" id="IPR036513">
    <property type="entry name" value="STAS_dom_sf"/>
</dbReference>
<dbReference type="Proteomes" id="UP000634476">
    <property type="component" value="Unassembled WGS sequence"/>
</dbReference>
<dbReference type="PANTHER" id="PTHR33495">
    <property type="entry name" value="ANTI-SIGMA FACTOR ANTAGONIST TM_1081-RELATED-RELATED"/>
    <property type="match status" value="1"/>
</dbReference>
<dbReference type="PROSITE" id="PS50801">
    <property type="entry name" value="STAS"/>
    <property type="match status" value="1"/>
</dbReference>
<proteinExistence type="inferred from homology"/>
<protein>
    <recommendedName>
        <fullName evidence="2">Anti-sigma factor antagonist</fullName>
    </recommendedName>
</protein>
<sequence length="159" mass="16226">MPLPSGRPPALTASAGLHDDAIIVRAVGELDLATGPVLTEQLERIWALPEVAVLIVDVSGLTFCDSTGLTVPIRALRRSRERDSRLLLAGVGGRLARLLATTGLKAAFACHPDVTAALQAAADQRADSRGAAAAGPDTAPAAAFSPCDPSPGRGCGLSR</sequence>
<dbReference type="EMBL" id="BOOK01000057">
    <property type="protein sequence ID" value="GII04845.1"/>
    <property type="molecule type" value="Genomic_DNA"/>
</dbReference>
<dbReference type="Gene3D" id="3.30.750.24">
    <property type="entry name" value="STAS domain"/>
    <property type="match status" value="1"/>
</dbReference>
<dbReference type="InterPro" id="IPR003658">
    <property type="entry name" value="Anti-sigma_ant"/>
</dbReference>
<evidence type="ECO:0000256" key="1">
    <source>
        <dbReference type="ARBA" id="ARBA00009013"/>
    </source>
</evidence>
<dbReference type="InterPro" id="IPR002645">
    <property type="entry name" value="STAS_dom"/>
</dbReference>
<evidence type="ECO:0000313" key="5">
    <source>
        <dbReference type="EMBL" id="GII04845.1"/>
    </source>
</evidence>